<evidence type="ECO:0000256" key="2">
    <source>
        <dbReference type="ARBA" id="ARBA00023157"/>
    </source>
</evidence>
<dbReference type="PROSITE" id="PS51034">
    <property type="entry name" value="ZP_2"/>
    <property type="match status" value="1"/>
</dbReference>
<dbReference type="AlphaFoldDB" id="A0A484DQ73"/>
<feature type="transmembrane region" description="Helical" evidence="4">
    <location>
        <begin position="717"/>
        <end position="738"/>
    </location>
</feature>
<dbReference type="InterPro" id="IPR001507">
    <property type="entry name" value="ZP_dom"/>
</dbReference>
<protein>
    <recommendedName>
        <fullName evidence="6">ZP domain-containing protein</fullName>
    </recommendedName>
</protein>
<feature type="domain" description="ZP" evidence="6">
    <location>
        <begin position="380"/>
        <end position="625"/>
    </location>
</feature>
<keyword evidence="8" id="KW-1185">Reference proteome</keyword>
<feature type="chain" id="PRO_5019858053" description="ZP domain-containing protein" evidence="5">
    <location>
        <begin position="20"/>
        <end position="756"/>
    </location>
</feature>
<dbReference type="Gene3D" id="2.60.40.4100">
    <property type="entry name" value="Zona pellucida, ZP-C domain"/>
    <property type="match status" value="1"/>
</dbReference>
<evidence type="ECO:0000259" key="6">
    <source>
        <dbReference type="PROSITE" id="PS51034"/>
    </source>
</evidence>
<keyword evidence="1 5" id="KW-0732">Signal</keyword>
<evidence type="ECO:0000313" key="8">
    <source>
        <dbReference type="Proteomes" id="UP000295070"/>
    </source>
</evidence>
<accession>A0A484DQ73</accession>
<dbReference type="PANTHER" id="PTHR14002">
    <property type="entry name" value="ENDOGLIN/TGF-BETA RECEPTOR TYPE III"/>
    <property type="match status" value="1"/>
</dbReference>
<dbReference type="InterPro" id="IPR055355">
    <property type="entry name" value="ZP-C"/>
</dbReference>
<dbReference type="SMART" id="SM00241">
    <property type="entry name" value="ZP"/>
    <property type="match status" value="1"/>
</dbReference>
<evidence type="ECO:0000313" key="7">
    <source>
        <dbReference type="EMBL" id="TDH17483.1"/>
    </source>
</evidence>
<dbReference type="EMBL" id="SCKG01000001">
    <property type="protein sequence ID" value="TDH17483.1"/>
    <property type="molecule type" value="Genomic_DNA"/>
</dbReference>
<organism evidence="7 8">
    <name type="scientific">Perca flavescens</name>
    <name type="common">American yellow perch</name>
    <name type="synonym">Morone flavescens</name>
    <dbReference type="NCBI Taxonomy" id="8167"/>
    <lineage>
        <taxon>Eukaryota</taxon>
        <taxon>Metazoa</taxon>
        <taxon>Chordata</taxon>
        <taxon>Craniata</taxon>
        <taxon>Vertebrata</taxon>
        <taxon>Euteleostomi</taxon>
        <taxon>Actinopterygii</taxon>
        <taxon>Neopterygii</taxon>
        <taxon>Teleostei</taxon>
        <taxon>Neoteleostei</taxon>
        <taxon>Acanthomorphata</taxon>
        <taxon>Eupercaria</taxon>
        <taxon>Perciformes</taxon>
        <taxon>Percoidei</taxon>
        <taxon>Percidae</taxon>
        <taxon>Percinae</taxon>
        <taxon>Perca</taxon>
    </lineage>
</organism>
<keyword evidence="4" id="KW-0472">Membrane</keyword>
<dbReference type="Proteomes" id="UP000295070">
    <property type="component" value="Chromosome 1"/>
</dbReference>
<dbReference type="PANTHER" id="PTHR14002:SF59">
    <property type="entry name" value="CUB AND ZONA PELLUCIDA-LIKE DOMAIN-CONTAINING PROTEIN 1-RELATED"/>
    <property type="match status" value="1"/>
</dbReference>
<sequence>MEAGVVVLLLFSLLGITSTLSFYGDSISFMPPKQNGDGTFKVTFYHRQNGRINCEDQSSFKCESGVCTSLDESSVLQTDQDNTGQRRWCQSEGHTTTTIRTNKTSFSLMDSGCCWASNVDGKTNWTAHAELDLGRRSDSHALNGCPVTTTVSSLRSPQNCFSGLPLLAYDPDGDHVRCRFAAKSTAPANFTMDETTCTLKTTGQVGIGVHVFELMLEDSSRKNITLTYADGTSAFREASNINSPPLCKVKLLFSMEILPPIPNCEAGHVQPVFLSRTPSHGDVLHATVGQSFQLYAQAQAHHASINDFQVSGPQNMSKVFKDDKFGKADVTLSWTPQPSDLYRSVPVCFTAETNQSQSDMRCVVLMVTQAALIQGKASVTCSPNKMTVALEKASMPGIDVNFLQLSDSLCSLTSNSTHILGSMSFSTCGTKLEDKGDFLVFVNEINSFELANEIIVRRKTVKIEISCKFPKTISISSYYNLQNSDYVFTESSFGSFGYTFEVYTNSNFTSKVPATAYPVEVSLLEKIYMGIRAESDLPNVSLFVESCKATPDDNPNNTLSYDLIKNGCILDETLQVHPSNLTAFNFEVQSFKFSGNYNEVYITCSVILCESGNAFSRCAQGCVAQPARRRKRSLHKETVSHSITQGPFRFVEQEVPNAVMEDNNSLMKKSDTAAAVNPPPVSPDSKSSGGRRDLAPTVSSGGGWGIEQILNTNISTVVFGCIFSVALVLMAVLVRYFMRKRKADDQKSLLGSGWEN</sequence>
<feature type="signal peptide" evidence="5">
    <location>
        <begin position="1"/>
        <end position="19"/>
    </location>
</feature>
<keyword evidence="4" id="KW-1133">Transmembrane helix</keyword>
<dbReference type="Gene3D" id="2.60.40.3210">
    <property type="entry name" value="Zona pellucida, ZP-N domain"/>
    <property type="match status" value="1"/>
</dbReference>
<evidence type="ECO:0000256" key="5">
    <source>
        <dbReference type="SAM" id="SignalP"/>
    </source>
</evidence>
<name>A0A484DQ73_PERFV</name>
<dbReference type="InterPro" id="IPR042235">
    <property type="entry name" value="ZP-C_dom"/>
</dbReference>
<proteinExistence type="predicted"/>
<gene>
    <name evidence="7" type="ORF">EPR50_G00008870</name>
</gene>
<feature type="region of interest" description="Disordered" evidence="3">
    <location>
        <begin position="669"/>
        <end position="699"/>
    </location>
</feature>
<evidence type="ECO:0000256" key="1">
    <source>
        <dbReference type="ARBA" id="ARBA00022729"/>
    </source>
</evidence>
<dbReference type="Pfam" id="PF00100">
    <property type="entry name" value="Zona_pellucida"/>
    <property type="match status" value="1"/>
</dbReference>
<keyword evidence="2" id="KW-1015">Disulfide bond</keyword>
<comment type="caution">
    <text evidence="7">The sequence shown here is derived from an EMBL/GenBank/DDBJ whole genome shotgun (WGS) entry which is preliminary data.</text>
</comment>
<reference evidence="7 8" key="1">
    <citation type="submission" date="2019-01" db="EMBL/GenBank/DDBJ databases">
        <title>A chromosome-scale genome assembly of the yellow perch, Perca flavescens.</title>
        <authorList>
            <person name="Feron R."/>
            <person name="Morvezen R."/>
            <person name="Bestin A."/>
            <person name="Haffray P."/>
            <person name="Klopp C."/>
            <person name="Zahm M."/>
            <person name="Cabau C."/>
            <person name="Roques C."/>
            <person name="Donnadieu C."/>
            <person name="Bouchez O."/>
            <person name="Christie M."/>
            <person name="Larson W."/>
            <person name="Guiguen Y."/>
        </authorList>
    </citation>
    <scope>NUCLEOTIDE SEQUENCE [LARGE SCALE GENOMIC DNA]</scope>
    <source>
        <strain evidence="7">YP-PL-M2</strain>
        <tissue evidence="7">Blood</tissue>
    </source>
</reference>
<dbReference type="STRING" id="8167.A0A484DQ73"/>
<evidence type="ECO:0000256" key="4">
    <source>
        <dbReference type="SAM" id="Phobius"/>
    </source>
</evidence>
<evidence type="ECO:0000256" key="3">
    <source>
        <dbReference type="SAM" id="MobiDB-lite"/>
    </source>
</evidence>
<keyword evidence="4" id="KW-0812">Transmembrane</keyword>